<dbReference type="Proteomes" id="UP000646365">
    <property type="component" value="Unassembled WGS sequence"/>
</dbReference>
<organism evidence="1 2">
    <name type="scientific">Aliidongia dinghuensis</name>
    <dbReference type="NCBI Taxonomy" id="1867774"/>
    <lineage>
        <taxon>Bacteria</taxon>
        <taxon>Pseudomonadati</taxon>
        <taxon>Pseudomonadota</taxon>
        <taxon>Alphaproteobacteria</taxon>
        <taxon>Rhodospirillales</taxon>
        <taxon>Dongiaceae</taxon>
        <taxon>Aliidongia</taxon>
    </lineage>
</organism>
<evidence type="ECO:0000313" key="2">
    <source>
        <dbReference type="Proteomes" id="UP000646365"/>
    </source>
</evidence>
<evidence type="ECO:0000313" key="1">
    <source>
        <dbReference type="EMBL" id="GGF08170.1"/>
    </source>
</evidence>
<comment type="caution">
    <text evidence="1">The sequence shown here is derived from an EMBL/GenBank/DDBJ whole genome shotgun (WGS) entry which is preliminary data.</text>
</comment>
<reference evidence="1" key="1">
    <citation type="journal article" date="2014" name="Int. J. Syst. Evol. Microbiol.">
        <title>Complete genome sequence of Corynebacterium casei LMG S-19264T (=DSM 44701T), isolated from a smear-ripened cheese.</title>
        <authorList>
            <consortium name="US DOE Joint Genome Institute (JGI-PGF)"/>
            <person name="Walter F."/>
            <person name="Albersmeier A."/>
            <person name="Kalinowski J."/>
            <person name="Ruckert C."/>
        </authorList>
    </citation>
    <scope>NUCLEOTIDE SEQUENCE</scope>
    <source>
        <strain evidence="1">CGMCC 1.15725</strain>
    </source>
</reference>
<proteinExistence type="predicted"/>
<dbReference type="AlphaFoldDB" id="A0A8J2YRB4"/>
<accession>A0A8J2YRB4</accession>
<name>A0A8J2YRB4_9PROT</name>
<protein>
    <submittedName>
        <fullName evidence="1">Uncharacterized protein</fullName>
    </submittedName>
</protein>
<dbReference type="EMBL" id="BMJQ01000003">
    <property type="protein sequence ID" value="GGF08170.1"/>
    <property type="molecule type" value="Genomic_DNA"/>
</dbReference>
<keyword evidence="2" id="KW-1185">Reference proteome</keyword>
<reference evidence="1" key="2">
    <citation type="submission" date="2020-09" db="EMBL/GenBank/DDBJ databases">
        <authorList>
            <person name="Sun Q."/>
            <person name="Zhou Y."/>
        </authorList>
    </citation>
    <scope>NUCLEOTIDE SEQUENCE</scope>
    <source>
        <strain evidence="1">CGMCC 1.15725</strain>
    </source>
</reference>
<gene>
    <name evidence="1" type="ORF">GCM10011611_11970</name>
</gene>
<sequence>MKPFVDDGYRIQTLQAIMAGQRLRIPKRIHFSNLDINEQAVPMDVECAACCLLTRATDGFVRQKALGQILARNEPWVVPYVMLLSGEYVVEIAADMVAAFPALDRGAYANFIRENRPLMRLLRAKASSYWNCYYRTSFPDRRAFPNLVFLNQVELWAS</sequence>